<reference evidence="1" key="1">
    <citation type="submission" date="2018-02" db="EMBL/GenBank/DDBJ databases">
        <title>Rhizophora mucronata_Transcriptome.</title>
        <authorList>
            <person name="Meera S.P."/>
            <person name="Sreeshan A."/>
            <person name="Augustine A."/>
        </authorList>
    </citation>
    <scope>NUCLEOTIDE SEQUENCE</scope>
    <source>
        <tissue evidence="1">Leaf</tissue>
    </source>
</reference>
<accession>A0A2P2PG49</accession>
<proteinExistence type="predicted"/>
<dbReference type="AlphaFoldDB" id="A0A2P2PG49"/>
<protein>
    <submittedName>
        <fullName evidence="1">Uncharacterized protein</fullName>
    </submittedName>
</protein>
<evidence type="ECO:0000313" key="1">
    <source>
        <dbReference type="EMBL" id="MBX53682.1"/>
    </source>
</evidence>
<organism evidence="1">
    <name type="scientific">Rhizophora mucronata</name>
    <name type="common">Asiatic mangrove</name>
    <dbReference type="NCBI Taxonomy" id="61149"/>
    <lineage>
        <taxon>Eukaryota</taxon>
        <taxon>Viridiplantae</taxon>
        <taxon>Streptophyta</taxon>
        <taxon>Embryophyta</taxon>
        <taxon>Tracheophyta</taxon>
        <taxon>Spermatophyta</taxon>
        <taxon>Magnoliopsida</taxon>
        <taxon>eudicotyledons</taxon>
        <taxon>Gunneridae</taxon>
        <taxon>Pentapetalae</taxon>
        <taxon>rosids</taxon>
        <taxon>fabids</taxon>
        <taxon>Malpighiales</taxon>
        <taxon>Rhizophoraceae</taxon>
        <taxon>Rhizophora</taxon>
    </lineage>
</organism>
<name>A0A2P2PG49_RHIMU</name>
<sequence length="16" mass="1722">MLEDAGNSFHVICAQS</sequence>
<dbReference type="EMBL" id="GGEC01073198">
    <property type="protein sequence ID" value="MBX53682.1"/>
    <property type="molecule type" value="Transcribed_RNA"/>
</dbReference>